<organism evidence="14 15">
    <name type="scientific">Denitromonas halophila</name>
    <dbReference type="NCBI Taxonomy" id="1629404"/>
    <lineage>
        <taxon>Bacteria</taxon>
        <taxon>Pseudomonadati</taxon>
        <taxon>Pseudomonadota</taxon>
        <taxon>Betaproteobacteria</taxon>
        <taxon>Rhodocyclales</taxon>
        <taxon>Zoogloeaceae</taxon>
        <taxon>Denitromonas</taxon>
    </lineage>
</organism>
<comment type="caution">
    <text evidence="14">The sequence shown here is derived from an EMBL/GenBank/DDBJ whole genome shotgun (WGS) entry which is preliminary data.</text>
</comment>
<dbReference type="EMBL" id="VMNK01000001">
    <property type="protein sequence ID" value="TVO59671.1"/>
    <property type="molecule type" value="Genomic_DNA"/>
</dbReference>
<sequence>MTDIPLSVQISALALLLVFSGLFSMAETTMMVANRYRLKSMASSGHRGATLALNLLGQTEKLLGVILLFNNLVNAAAATLVSVITIALFGEERWALGAGTLAVTFMILVFSEITPKVIGARYADRLAVIYAFPLTFLLRASYFAVWFVNLFVAVLLRALRLAPQGENGQDQVSTEELRSMVLEAGHVIPSKHRSILLNMFELEDITVEDVMTPRGAIEGIDLSDTIEDIRQQLATSYHTRLPVFDGETDNVVGILHLRRMLSHTLEERLDHEALRNILSKPYFIPADTPVYSQLQFFQENKQRMGLVVDEYGELLGLVTVEDIIEEMIGKFTTSAPAGGDHVAWHASDSVLVDGAHNLRDLNRKLGLNLPVNGPKTVNGLIVEYLQDIPEAGLSIRIGDVPIEVVQTQDRMVKTARLFKPRT</sequence>
<dbReference type="InterPro" id="IPR044751">
    <property type="entry name" value="Ion_transp-like_CBS"/>
</dbReference>
<reference evidence="14 15" key="1">
    <citation type="submission" date="2019-07" db="EMBL/GenBank/DDBJ databases">
        <title>The pathways for chlorine oxyanion respiration interact through the shared metabolite chlorate.</title>
        <authorList>
            <person name="Barnum T.P."/>
            <person name="Cheng Y."/>
            <person name="Hill K.A."/>
            <person name="Lucas L.N."/>
            <person name="Carlson H.K."/>
            <person name="Coates J.D."/>
        </authorList>
    </citation>
    <scope>NUCLEOTIDE SEQUENCE [LARGE SCALE GENOMIC DNA]</scope>
    <source>
        <strain evidence="14 15">SFB-3</strain>
    </source>
</reference>
<dbReference type="GO" id="GO:0050660">
    <property type="term" value="F:flavin adenine dinucleotide binding"/>
    <property type="evidence" value="ECO:0007669"/>
    <property type="project" value="InterPro"/>
</dbReference>
<dbReference type="SUPFAM" id="SSF56176">
    <property type="entry name" value="FAD-binding/transporter-associated domain-like"/>
    <property type="match status" value="1"/>
</dbReference>
<evidence type="ECO:0000256" key="6">
    <source>
        <dbReference type="ARBA" id="ARBA00022989"/>
    </source>
</evidence>
<keyword evidence="3" id="KW-1003">Cell membrane</keyword>
<dbReference type="CDD" id="cd04590">
    <property type="entry name" value="CBS_pair_CorC_HlyC_assoc"/>
    <property type="match status" value="1"/>
</dbReference>
<dbReference type="SMART" id="SM01091">
    <property type="entry name" value="CorC_HlyC"/>
    <property type="match status" value="1"/>
</dbReference>
<proteinExistence type="inferred from homology"/>
<dbReference type="InterPro" id="IPR036318">
    <property type="entry name" value="FAD-bd_PCMH-like_sf"/>
</dbReference>
<dbReference type="Proteomes" id="UP000319502">
    <property type="component" value="Unassembled WGS sequence"/>
</dbReference>
<dbReference type="InterPro" id="IPR002550">
    <property type="entry name" value="CNNM"/>
</dbReference>
<keyword evidence="7 9" id="KW-0129">CBS domain</keyword>
<dbReference type="Pfam" id="PF00571">
    <property type="entry name" value="CBS"/>
    <property type="match status" value="2"/>
</dbReference>
<dbReference type="Pfam" id="PF01595">
    <property type="entry name" value="CNNM"/>
    <property type="match status" value="1"/>
</dbReference>
<keyword evidence="6 10" id="KW-1133">Transmembrane helix</keyword>
<feature type="domain" description="CBS" evidence="12">
    <location>
        <begin position="277"/>
        <end position="334"/>
    </location>
</feature>
<evidence type="ECO:0000313" key="14">
    <source>
        <dbReference type="EMBL" id="TVO59671.1"/>
    </source>
</evidence>
<dbReference type="Gene3D" id="3.30.465.10">
    <property type="match status" value="1"/>
</dbReference>
<evidence type="ECO:0000256" key="2">
    <source>
        <dbReference type="ARBA" id="ARBA00006337"/>
    </source>
</evidence>
<evidence type="ECO:0000259" key="13">
    <source>
        <dbReference type="PROSITE" id="PS51846"/>
    </source>
</evidence>
<dbReference type="PANTHER" id="PTHR22777">
    <property type="entry name" value="HEMOLYSIN-RELATED"/>
    <property type="match status" value="1"/>
</dbReference>
<evidence type="ECO:0000256" key="1">
    <source>
        <dbReference type="ARBA" id="ARBA00004651"/>
    </source>
</evidence>
<feature type="transmembrane region" description="Helical" evidence="11">
    <location>
        <begin position="94"/>
        <end position="114"/>
    </location>
</feature>
<evidence type="ECO:0000256" key="10">
    <source>
        <dbReference type="PROSITE-ProRule" id="PRU01193"/>
    </source>
</evidence>
<comment type="similarity">
    <text evidence="2">Belongs to the UPF0053 family.</text>
</comment>
<dbReference type="Gene3D" id="3.10.580.10">
    <property type="entry name" value="CBS-domain"/>
    <property type="match status" value="1"/>
</dbReference>
<dbReference type="InterPro" id="IPR046342">
    <property type="entry name" value="CBS_dom_sf"/>
</dbReference>
<evidence type="ECO:0000313" key="15">
    <source>
        <dbReference type="Proteomes" id="UP000319502"/>
    </source>
</evidence>
<evidence type="ECO:0000256" key="7">
    <source>
        <dbReference type="ARBA" id="ARBA00023122"/>
    </source>
</evidence>
<evidence type="ECO:0000259" key="12">
    <source>
        <dbReference type="PROSITE" id="PS51371"/>
    </source>
</evidence>
<evidence type="ECO:0000256" key="5">
    <source>
        <dbReference type="ARBA" id="ARBA00022737"/>
    </source>
</evidence>
<evidence type="ECO:0000256" key="4">
    <source>
        <dbReference type="ARBA" id="ARBA00022692"/>
    </source>
</evidence>
<feature type="domain" description="CNNM transmembrane" evidence="13">
    <location>
        <begin position="2"/>
        <end position="201"/>
    </location>
</feature>
<dbReference type="RefSeq" id="WP_144307688.1">
    <property type="nucleotide sequence ID" value="NZ_VMNK01000001.1"/>
</dbReference>
<evidence type="ECO:0000256" key="8">
    <source>
        <dbReference type="ARBA" id="ARBA00023136"/>
    </source>
</evidence>
<dbReference type="Pfam" id="PF03471">
    <property type="entry name" value="CorC_HlyC"/>
    <property type="match status" value="1"/>
</dbReference>
<dbReference type="InterPro" id="IPR005170">
    <property type="entry name" value="Transptr-assoc_dom"/>
</dbReference>
<keyword evidence="8 10" id="KW-0472">Membrane</keyword>
<accession>A0A557R3C7</accession>
<feature type="transmembrane region" description="Helical" evidence="11">
    <location>
        <begin position="126"/>
        <end position="156"/>
    </location>
</feature>
<gene>
    <name evidence="14" type="ORF">FHP91_00135</name>
</gene>
<dbReference type="InterPro" id="IPR016169">
    <property type="entry name" value="FAD-bd_PCMH_sub2"/>
</dbReference>
<protein>
    <submittedName>
        <fullName evidence="14">HlyC/CorC family transporter</fullName>
    </submittedName>
</protein>
<dbReference type="OrthoDB" id="9797674at2"/>
<comment type="subcellular location">
    <subcellularLocation>
        <location evidence="1">Cell membrane</location>
        <topology evidence="1">Multi-pass membrane protein</topology>
    </subcellularLocation>
</comment>
<dbReference type="PROSITE" id="PS51846">
    <property type="entry name" value="CNNM"/>
    <property type="match status" value="1"/>
</dbReference>
<keyword evidence="15" id="KW-1185">Reference proteome</keyword>
<dbReference type="AlphaFoldDB" id="A0A557R3C7"/>
<dbReference type="PROSITE" id="PS51371">
    <property type="entry name" value="CBS"/>
    <property type="match status" value="2"/>
</dbReference>
<dbReference type="SUPFAM" id="SSF54631">
    <property type="entry name" value="CBS-domain pair"/>
    <property type="match status" value="1"/>
</dbReference>
<keyword evidence="4 10" id="KW-0812">Transmembrane</keyword>
<feature type="transmembrane region" description="Helical" evidence="11">
    <location>
        <begin position="12"/>
        <end position="33"/>
    </location>
</feature>
<keyword evidence="5" id="KW-0677">Repeat</keyword>
<dbReference type="InterPro" id="IPR000644">
    <property type="entry name" value="CBS_dom"/>
</dbReference>
<name>A0A557R3C7_9RHOO</name>
<dbReference type="GO" id="GO:0005886">
    <property type="term" value="C:plasma membrane"/>
    <property type="evidence" value="ECO:0007669"/>
    <property type="project" value="UniProtKB-SubCell"/>
</dbReference>
<feature type="domain" description="CBS" evidence="12">
    <location>
        <begin position="211"/>
        <end position="271"/>
    </location>
</feature>
<dbReference type="PANTHER" id="PTHR22777:SF32">
    <property type="entry name" value="UPF0053 INNER MEMBRANE PROTEIN YFJD"/>
    <property type="match status" value="1"/>
</dbReference>
<evidence type="ECO:0000256" key="9">
    <source>
        <dbReference type="PROSITE-ProRule" id="PRU00703"/>
    </source>
</evidence>
<evidence type="ECO:0000256" key="11">
    <source>
        <dbReference type="SAM" id="Phobius"/>
    </source>
</evidence>
<evidence type="ECO:0000256" key="3">
    <source>
        <dbReference type="ARBA" id="ARBA00022475"/>
    </source>
</evidence>
<feature type="transmembrane region" description="Helical" evidence="11">
    <location>
        <begin position="62"/>
        <end position="88"/>
    </location>
</feature>